<gene>
    <name evidence="5" type="ORF">METZ01_LOCUS166855</name>
</gene>
<reference evidence="5" key="1">
    <citation type="submission" date="2018-05" db="EMBL/GenBank/DDBJ databases">
        <authorList>
            <person name="Lanie J.A."/>
            <person name="Ng W.-L."/>
            <person name="Kazmierczak K.M."/>
            <person name="Andrzejewski T.M."/>
            <person name="Davidsen T.M."/>
            <person name="Wayne K.J."/>
            <person name="Tettelin H."/>
            <person name="Glass J.I."/>
            <person name="Rusch D."/>
            <person name="Podicherti R."/>
            <person name="Tsui H.-C.T."/>
            <person name="Winkler M.E."/>
        </authorList>
    </citation>
    <scope>NUCLEOTIDE SEQUENCE</scope>
</reference>
<dbReference type="InterPro" id="IPR051792">
    <property type="entry name" value="GGT_bact"/>
</dbReference>
<dbReference type="EMBL" id="UINC01030123">
    <property type="protein sequence ID" value="SVB14001.1"/>
    <property type="molecule type" value="Genomic_DNA"/>
</dbReference>
<dbReference type="InterPro" id="IPR029055">
    <property type="entry name" value="Ntn_hydrolases_N"/>
</dbReference>
<dbReference type="Gene3D" id="3.60.20.40">
    <property type="match status" value="1"/>
</dbReference>
<proteinExistence type="predicted"/>
<keyword evidence="4" id="KW-0012">Acyltransferase</keyword>
<accession>A0A382BKD4</accession>
<dbReference type="GO" id="GO:0006751">
    <property type="term" value="P:glutathione catabolic process"/>
    <property type="evidence" value="ECO:0007669"/>
    <property type="project" value="InterPro"/>
</dbReference>
<keyword evidence="2" id="KW-0378">Hydrolase</keyword>
<dbReference type="InterPro" id="IPR043138">
    <property type="entry name" value="GGT_lsub"/>
</dbReference>
<keyword evidence="3" id="KW-0865">Zymogen</keyword>
<dbReference type="InterPro" id="IPR000101">
    <property type="entry name" value="GGT_peptidase"/>
</dbReference>
<dbReference type="InterPro" id="IPR043137">
    <property type="entry name" value="GGT_ssub_C"/>
</dbReference>
<dbReference type="NCBIfam" id="TIGR00066">
    <property type="entry name" value="g_glut_trans"/>
    <property type="match status" value="1"/>
</dbReference>
<dbReference type="PRINTS" id="PR01210">
    <property type="entry name" value="GGTRANSPTASE"/>
</dbReference>
<evidence type="ECO:0000256" key="2">
    <source>
        <dbReference type="ARBA" id="ARBA00022801"/>
    </source>
</evidence>
<dbReference type="AlphaFoldDB" id="A0A382BKD4"/>
<protein>
    <recommendedName>
        <fullName evidence="6">Gamma-glutamyltransferase</fullName>
    </recommendedName>
</protein>
<evidence type="ECO:0000256" key="4">
    <source>
        <dbReference type="ARBA" id="ARBA00023315"/>
    </source>
</evidence>
<dbReference type="PANTHER" id="PTHR43199">
    <property type="entry name" value="GLUTATHIONE HYDROLASE"/>
    <property type="match status" value="1"/>
</dbReference>
<dbReference type="Pfam" id="PF01019">
    <property type="entry name" value="G_glu_transpept"/>
    <property type="match status" value="1"/>
</dbReference>
<evidence type="ECO:0008006" key="6">
    <source>
        <dbReference type="Google" id="ProtNLM"/>
    </source>
</evidence>
<evidence type="ECO:0000313" key="5">
    <source>
        <dbReference type="EMBL" id="SVB14001.1"/>
    </source>
</evidence>
<dbReference type="GO" id="GO:0016746">
    <property type="term" value="F:acyltransferase activity"/>
    <property type="evidence" value="ECO:0007669"/>
    <property type="project" value="UniProtKB-KW"/>
</dbReference>
<dbReference type="SUPFAM" id="SSF56235">
    <property type="entry name" value="N-terminal nucleophile aminohydrolases (Ntn hydrolases)"/>
    <property type="match status" value="1"/>
</dbReference>
<sequence length="573" mass="63067">MFYRFLFVLFISFNVWAQDSYIDYASPYHPTINQRGMVVSQNIDSSKIGIEILDMGGNAIDAAVAVGFSLAVTLPRAGNLGGVGFMLVYLKERDEIVAVDYLGSSPRNSNIQDLFGVKLPRNYEKADRDIVRYGYKASTVPGTVAGLLEAHANFGRLPLSSVLKPVIEQARNGIKVSYDLYMALESSSQLKKNPESRKIFFSNGSAVAENTILTREDLAQTLEKIAAEGKKGFYEGEVAQKIVAAMHSSGGFISLEDLKDYKPRFSEPIRTAYRGHPIFAPRPPSGGAIVVLDALNILENFDLARYTSNSTVTYHLLAEALRRGHMDRSRHIGDPSFYDVPVKSIISKKRARELAKKINFKSASSYKSMSPDDFLEESKDTTHFSIVDEDGNAVSNTFTLGYSFGSGVTIPGTGVLMNNHMNNFAYRYGDKSIRGRTASPANKFDSGKRPMSTMTPVMIFNREGELQLITGSPGGAEIPAAVLRVITGVIDFDLGIGEATMLPRIHKDWPYEDLDYESTASSDVISILREKLGHRTEPSNTMGSTQSIHIKDGFNQGYADLRRPNAGVAIQTH</sequence>
<dbReference type="PANTHER" id="PTHR43199:SF1">
    <property type="entry name" value="GLUTATHIONE HYDROLASE PROENZYME"/>
    <property type="match status" value="1"/>
</dbReference>
<name>A0A382BKD4_9ZZZZ</name>
<organism evidence="5">
    <name type="scientific">marine metagenome</name>
    <dbReference type="NCBI Taxonomy" id="408172"/>
    <lineage>
        <taxon>unclassified sequences</taxon>
        <taxon>metagenomes</taxon>
        <taxon>ecological metagenomes</taxon>
    </lineage>
</organism>
<keyword evidence="1" id="KW-0808">Transferase</keyword>
<dbReference type="Gene3D" id="1.10.246.130">
    <property type="match status" value="1"/>
</dbReference>
<dbReference type="GO" id="GO:0036374">
    <property type="term" value="F:glutathione hydrolase activity"/>
    <property type="evidence" value="ECO:0007669"/>
    <property type="project" value="InterPro"/>
</dbReference>
<evidence type="ECO:0000256" key="3">
    <source>
        <dbReference type="ARBA" id="ARBA00023145"/>
    </source>
</evidence>
<evidence type="ECO:0000256" key="1">
    <source>
        <dbReference type="ARBA" id="ARBA00022679"/>
    </source>
</evidence>